<dbReference type="Proteomes" id="UP000034176">
    <property type="component" value="Unassembled WGS sequence"/>
</dbReference>
<organism evidence="1 2">
    <name type="scientific">Candidatus Gottesmanbacteria bacterium GW2011_GWA1_34_13</name>
    <dbReference type="NCBI Taxonomy" id="1618434"/>
    <lineage>
        <taxon>Bacteria</taxon>
        <taxon>Candidatus Gottesmaniibacteriota</taxon>
    </lineage>
</organism>
<gene>
    <name evidence="1" type="ORF">UR52_C0018G0007</name>
</gene>
<dbReference type="STRING" id="1618434.UR52_C0018G0007"/>
<reference evidence="1 2" key="1">
    <citation type="journal article" date="2015" name="Nature">
        <title>rRNA introns, odd ribosomes, and small enigmatic genomes across a large radiation of phyla.</title>
        <authorList>
            <person name="Brown C.T."/>
            <person name="Hug L.A."/>
            <person name="Thomas B.C."/>
            <person name="Sharon I."/>
            <person name="Castelle C.J."/>
            <person name="Singh A."/>
            <person name="Wilkins M.J."/>
            <person name="Williams K.H."/>
            <person name="Banfield J.F."/>
        </authorList>
    </citation>
    <scope>NUCLEOTIDE SEQUENCE [LARGE SCALE GENOMIC DNA]</scope>
</reference>
<evidence type="ECO:0000313" key="2">
    <source>
        <dbReference type="Proteomes" id="UP000034176"/>
    </source>
</evidence>
<protein>
    <submittedName>
        <fullName evidence="1">Uncharacterized protein</fullName>
    </submittedName>
</protein>
<dbReference type="AlphaFoldDB" id="A0A0G0DTT2"/>
<accession>A0A0G0DTT2</accession>
<name>A0A0G0DTT2_9BACT</name>
<evidence type="ECO:0000313" key="1">
    <source>
        <dbReference type="EMBL" id="KKP58572.1"/>
    </source>
</evidence>
<comment type="caution">
    <text evidence="1">The sequence shown here is derived from an EMBL/GenBank/DDBJ whole genome shotgun (WGS) entry which is preliminary data.</text>
</comment>
<dbReference type="EMBL" id="LBPN01000018">
    <property type="protein sequence ID" value="KKP58572.1"/>
    <property type="molecule type" value="Genomic_DNA"/>
</dbReference>
<proteinExistence type="predicted"/>
<sequence>MPEEPTVRRYNDKFQDTITDADRDILMGNNVPIPFILNILSIVLKDSSSIQLKKSIRQNIVTNATSGGEILPLSKIFQQAVYDNREVEIPEMLNGRPNDYLSIFCGIIEGCYSYSEVNKGDKVSIPTFIDTLGNIATKELKSSPNITDGLNAIDVIRQRLAVNAKLPVPQKLGGSGFMSGWVKVA</sequence>